<reference evidence="3 4" key="1">
    <citation type="submission" date="2017-11" db="EMBL/GenBank/DDBJ databases">
        <title>Genomic Encyclopedia of Archaeal and Bacterial Type Strains, Phase II (KMG-II): From Individual Species to Whole Genera.</title>
        <authorList>
            <person name="Goeker M."/>
        </authorList>
    </citation>
    <scope>NUCLEOTIDE SEQUENCE [LARGE SCALE GENOMIC DNA]</scope>
    <source>
        <strain evidence="3 4">DSM 25478</strain>
    </source>
</reference>
<sequence>MAKAVPVALAVSLLTAACGSSSAPADGNGAAGAGDTHEHGDYSQEGRVPVGSLDVFAADYWTVLKGSEGVTTVRAGGCEADAPCASFDILEGAALEGVDPAAAYLPDDAVCPGTEGFPVGEATKGKETEVEVGGKPATLTVYSVDCVVSDGAPERTVSQNQWYVPEGPNGPVLVVDRWSFEGLKDRLATAEWSGADA</sequence>
<comment type="caution">
    <text evidence="3">The sequence shown here is derived from an EMBL/GenBank/DDBJ whole genome shotgun (WGS) entry which is preliminary data.</text>
</comment>
<dbReference type="Proteomes" id="UP000231693">
    <property type="component" value="Unassembled WGS sequence"/>
</dbReference>
<keyword evidence="4" id="KW-1185">Reference proteome</keyword>
<dbReference type="PROSITE" id="PS51257">
    <property type="entry name" value="PROKAR_LIPOPROTEIN"/>
    <property type="match status" value="1"/>
</dbReference>
<protein>
    <recommendedName>
        <fullName evidence="5">Lipoprotein</fullName>
    </recommendedName>
</protein>
<name>A0A2M9CED2_9CELL</name>
<feature type="signal peptide" evidence="2">
    <location>
        <begin position="1"/>
        <end position="25"/>
    </location>
</feature>
<feature type="chain" id="PRO_5014670379" description="Lipoprotein" evidence="2">
    <location>
        <begin position="26"/>
        <end position="197"/>
    </location>
</feature>
<evidence type="ECO:0000256" key="2">
    <source>
        <dbReference type="SAM" id="SignalP"/>
    </source>
</evidence>
<evidence type="ECO:0000256" key="1">
    <source>
        <dbReference type="SAM" id="MobiDB-lite"/>
    </source>
</evidence>
<evidence type="ECO:0008006" key="5">
    <source>
        <dbReference type="Google" id="ProtNLM"/>
    </source>
</evidence>
<feature type="region of interest" description="Disordered" evidence="1">
    <location>
        <begin position="21"/>
        <end position="45"/>
    </location>
</feature>
<gene>
    <name evidence="3" type="ORF">CLV28_2115</name>
</gene>
<feature type="compositionally biased region" description="Basic and acidic residues" evidence="1">
    <location>
        <begin position="35"/>
        <end position="44"/>
    </location>
</feature>
<keyword evidence="2" id="KW-0732">Signal</keyword>
<accession>A0A2M9CED2</accession>
<dbReference type="AlphaFoldDB" id="A0A2M9CED2"/>
<evidence type="ECO:0000313" key="4">
    <source>
        <dbReference type="Proteomes" id="UP000231693"/>
    </source>
</evidence>
<proteinExistence type="predicted"/>
<dbReference type="EMBL" id="PGFE01000003">
    <property type="protein sequence ID" value="PJJ70284.1"/>
    <property type="molecule type" value="Genomic_DNA"/>
</dbReference>
<evidence type="ECO:0000313" key="3">
    <source>
        <dbReference type="EMBL" id="PJJ70284.1"/>
    </source>
</evidence>
<organism evidence="3 4">
    <name type="scientific">Sediminihabitans luteus</name>
    <dbReference type="NCBI Taxonomy" id="1138585"/>
    <lineage>
        <taxon>Bacteria</taxon>
        <taxon>Bacillati</taxon>
        <taxon>Actinomycetota</taxon>
        <taxon>Actinomycetes</taxon>
        <taxon>Micrococcales</taxon>
        <taxon>Cellulomonadaceae</taxon>
        <taxon>Sediminihabitans</taxon>
    </lineage>
</organism>